<accession>A0A917N0L2</accession>
<evidence type="ECO:0000313" key="8">
    <source>
        <dbReference type="EMBL" id="GGH80948.1"/>
    </source>
</evidence>
<feature type="region of interest" description="Disordered" evidence="4">
    <location>
        <begin position="740"/>
        <end position="762"/>
    </location>
</feature>
<comment type="subunit">
    <text evidence="2">Monomer.</text>
</comment>
<dbReference type="GO" id="GO:0000224">
    <property type="term" value="F:peptide-N4-(N-acetyl-beta-glucosaminyl)asparagine amidase activity"/>
    <property type="evidence" value="ECO:0007669"/>
    <property type="project" value="TreeGrafter"/>
</dbReference>
<dbReference type="InterPro" id="IPR012939">
    <property type="entry name" value="Glyco_hydro_92"/>
</dbReference>
<evidence type="ECO:0000313" key="9">
    <source>
        <dbReference type="Proteomes" id="UP000627292"/>
    </source>
</evidence>
<proteinExistence type="predicted"/>
<evidence type="ECO:0000256" key="4">
    <source>
        <dbReference type="SAM" id="MobiDB-lite"/>
    </source>
</evidence>
<protein>
    <submittedName>
        <fullName evidence="8">Alpha-1 2-mannosidase</fullName>
    </submittedName>
</protein>
<dbReference type="InterPro" id="IPR005887">
    <property type="entry name" value="GH92_a_mannosidase_put"/>
</dbReference>
<keyword evidence="9" id="KW-1185">Reference proteome</keyword>
<dbReference type="EMBL" id="BMIB01000006">
    <property type="protein sequence ID" value="GGH80948.1"/>
    <property type="molecule type" value="Genomic_DNA"/>
</dbReference>
<dbReference type="GO" id="GO:0030246">
    <property type="term" value="F:carbohydrate binding"/>
    <property type="evidence" value="ECO:0007669"/>
    <property type="project" value="InterPro"/>
</dbReference>
<dbReference type="InterPro" id="IPR050883">
    <property type="entry name" value="PNGase"/>
</dbReference>
<evidence type="ECO:0000259" key="6">
    <source>
        <dbReference type="Pfam" id="PF07971"/>
    </source>
</evidence>
<evidence type="ECO:0000256" key="5">
    <source>
        <dbReference type="SAM" id="SignalP"/>
    </source>
</evidence>
<dbReference type="InterPro" id="IPR014718">
    <property type="entry name" value="GH-type_carb-bd"/>
</dbReference>
<dbReference type="PANTHER" id="PTHR12143:SF43">
    <property type="entry name" value="PUTATIVE-RELATED"/>
    <property type="match status" value="1"/>
</dbReference>
<dbReference type="NCBIfam" id="TIGR01180">
    <property type="entry name" value="aman2_put"/>
    <property type="match status" value="1"/>
</dbReference>
<feature type="signal peptide" evidence="5">
    <location>
        <begin position="1"/>
        <end position="18"/>
    </location>
</feature>
<dbReference type="Pfam" id="PF07971">
    <property type="entry name" value="Glyco_hydro_92"/>
    <property type="match status" value="1"/>
</dbReference>
<evidence type="ECO:0000256" key="3">
    <source>
        <dbReference type="ARBA" id="ARBA00022837"/>
    </source>
</evidence>
<dbReference type="Proteomes" id="UP000627292">
    <property type="component" value="Unassembled WGS sequence"/>
</dbReference>
<reference evidence="8" key="2">
    <citation type="submission" date="2020-09" db="EMBL/GenBank/DDBJ databases">
        <authorList>
            <person name="Sun Q."/>
            <person name="Zhou Y."/>
        </authorList>
    </citation>
    <scope>NUCLEOTIDE SEQUENCE</scope>
    <source>
        <strain evidence="8">CGMCC 1.15290</strain>
    </source>
</reference>
<comment type="cofactor">
    <cofactor evidence="1">
        <name>Ca(2+)</name>
        <dbReference type="ChEBI" id="CHEBI:29108"/>
    </cofactor>
</comment>
<feature type="domain" description="Glycosyl hydrolase family 92" evidence="6">
    <location>
        <begin position="264"/>
        <end position="739"/>
    </location>
</feature>
<dbReference type="AlphaFoldDB" id="A0A917N0L2"/>
<dbReference type="SUPFAM" id="SSF48208">
    <property type="entry name" value="Six-hairpin glycosidases"/>
    <property type="match status" value="1"/>
</dbReference>
<gene>
    <name evidence="8" type="ORF">GCM10011379_52580</name>
</gene>
<name>A0A917N0L2_9BACT</name>
<dbReference type="Gene3D" id="1.20.1050.60">
    <property type="entry name" value="alpha-1,2-mannosidase"/>
    <property type="match status" value="1"/>
</dbReference>
<dbReference type="PANTHER" id="PTHR12143">
    <property type="entry name" value="PEPTIDE N-GLYCANASE PNGASE -RELATED"/>
    <property type="match status" value="1"/>
</dbReference>
<feature type="compositionally biased region" description="Basic and acidic residues" evidence="4">
    <location>
        <begin position="748"/>
        <end position="762"/>
    </location>
</feature>
<comment type="caution">
    <text evidence="8">The sequence shown here is derived from an EMBL/GenBank/DDBJ whole genome shotgun (WGS) entry which is preliminary data.</text>
</comment>
<feature type="domain" description="Glycosyl hydrolase family 92 N-terminal" evidence="7">
    <location>
        <begin position="30"/>
        <end position="258"/>
    </location>
</feature>
<keyword evidence="5" id="KW-0732">Signal</keyword>
<dbReference type="Gene3D" id="3.30.2080.10">
    <property type="entry name" value="GH92 mannosidase domain"/>
    <property type="match status" value="1"/>
</dbReference>
<sequence>MKRIIVTGLIALSGVAHAQQVQKVSDPVDWVNPLMGTDSQGDLSNGNTYPAIGRPWGMNLWTPQTGNNGDGWQYTYSAHKIKGFKQTHQPSPWMNDYGQFSLMPVTGKLVYKQEERASWFSHKAETVKPYYYSVYLADHDVTTEITPTERAAIFRFTFPKTDSAFIVLDAFDKESYVKIIPSENKIVGYSTRYSRGPIKNFKNYFVIVFDKPFSTVNTWNENGLERGKTEMHSKHAGAVVGFSITARGEKVHARVASSFISEEQALLNLKELKQDDFATVEKQGRDIWNTTLGRLQVEGGTIDQVRTFYSSLYRTLFFPHKLYEKDATGNIVHYSPYTGKVHAGYMFAGTGFWDTFRALYPFLNLVYPSINKEMQEGLLNDYKEGGFLPEWSSPGYADIMVGNNSASVVADAYIKGLRGYDINKLYEALLHGANNEGPVSAVGRKGVAYYNKLGYVPYNVGINENAARTLEYAYDDFTIYQLAKALNRPKEEIDLYAQRCQNYRNLFDPETRLMRGKNEDGKFQAPFNPLKWGDAFTEGNSWHYTWSVFHDINGLMGLMGGKDKFVGMLDSVFVMPPTFDDSYYGGVIHEIREMQIANMGQYAHGNQPIQHMLYLYNYAGQPWKTQYWVREAMKRLYKATPDGYCGDEDNGQTSAWYVFSAMGFYPVCPATDQYVLGAPLFKKITLKQENGKSFVIAAPANNAENRYVQGAKLNGVGYTKNWISHWDIQKGGSMEVNMSARPQTTKGTQEKDFPYSFSTDKK</sequence>
<dbReference type="FunFam" id="1.20.1050.60:FF:000001">
    <property type="entry name" value="Putative alpha-1,2-mannosidase"/>
    <property type="match status" value="1"/>
</dbReference>
<reference evidence="8" key="1">
    <citation type="journal article" date="2014" name="Int. J. Syst. Evol. Microbiol.">
        <title>Complete genome sequence of Corynebacterium casei LMG S-19264T (=DSM 44701T), isolated from a smear-ripened cheese.</title>
        <authorList>
            <consortium name="US DOE Joint Genome Institute (JGI-PGF)"/>
            <person name="Walter F."/>
            <person name="Albersmeier A."/>
            <person name="Kalinowski J."/>
            <person name="Ruckert C."/>
        </authorList>
    </citation>
    <scope>NUCLEOTIDE SEQUENCE</scope>
    <source>
        <strain evidence="8">CGMCC 1.15290</strain>
    </source>
</reference>
<evidence type="ECO:0000259" key="7">
    <source>
        <dbReference type="Pfam" id="PF17678"/>
    </source>
</evidence>
<feature type="chain" id="PRO_5037296787" evidence="5">
    <location>
        <begin position="19"/>
        <end position="762"/>
    </location>
</feature>
<dbReference type="GO" id="GO:0005975">
    <property type="term" value="P:carbohydrate metabolic process"/>
    <property type="evidence" value="ECO:0007669"/>
    <property type="project" value="InterPro"/>
</dbReference>
<evidence type="ECO:0000256" key="1">
    <source>
        <dbReference type="ARBA" id="ARBA00001913"/>
    </source>
</evidence>
<dbReference type="InterPro" id="IPR041371">
    <property type="entry name" value="GH92_N"/>
</dbReference>
<dbReference type="Gene3D" id="1.20.1610.10">
    <property type="entry name" value="alpha-1,2-mannosidases domains"/>
    <property type="match status" value="1"/>
</dbReference>
<dbReference type="Pfam" id="PF17678">
    <property type="entry name" value="Glyco_hydro_92N"/>
    <property type="match status" value="1"/>
</dbReference>
<evidence type="ECO:0000256" key="2">
    <source>
        <dbReference type="ARBA" id="ARBA00011245"/>
    </source>
</evidence>
<organism evidence="8 9">
    <name type="scientific">Filimonas zeae</name>
    <dbReference type="NCBI Taxonomy" id="1737353"/>
    <lineage>
        <taxon>Bacteria</taxon>
        <taxon>Pseudomonadati</taxon>
        <taxon>Bacteroidota</taxon>
        <taxon>Chitinophagia</taxon>
        <taxon>Chitinophagales</taxon>
        <taxon>Chitinophagaceae</taxon>
        <taxon>Filimonas</taxon>
    </lineage>
</organism>
<dbReference type="FunFam" id="3.30.2080.10:FF:000001">
    <property type="entry name" value="Alpha-1,2-mannosidase subfamily"/>
    <property type="match status" value="1"/>
</dbReference>
<dbReference type="Gene3D" id="2.70.98.10">
    <property type="match status" value="1"/>
</dbReference>
<dbReference type="GO" id="GO:0005829">
    <property type="term" value="C:cytosol"/>
    <property type="evidence" value="ECO:0007669"/>
    <property type="project" value="TreeGrafter"/>
</dbReference>
<dbReference type="FunFam" id="1.20.1610.10:FF:000001">
    <property type="entry name" value="Putative alpha-1,2-mannosidase"/>
    <property type="match status" value="1"/>
</dbReference>
<keyword evidence="3" id="KW-0106">Calcium</keyword>
<dbReference type="GO" id="GO:0006516">
    <property type="term" value="P:glycoprotein catabolic process"/>
    <property type="evidence" value="ECO:0007669"/>
    <property type="project" value="TreeGrafter"/>
</dbReference>
<dbReference type="InterPro" id="IPR008928">
    <property type="entry name" value="6-hairpin_glycosidase_sf"/>
</dbReference>